<dbReference type="Gene3D" id="3.30.420.10">
    <property type="entry name" value="Ribonuclease H-like superfamily/Ribonuclease H"/>
    <property type="match status" value="1"/>
</dbReference>
<dbReference type="Proteomes" id="UP000712281">
    <property type="component" value="Unassembled WGS sequence"/>
</dbReference>
<dbReference type="InterPro" id="IPR036397">
    <property type="entry name" value="RNaseH_sf"/>
</dbReference>
<accession>A0A8S9MHD5</accession>
<evidence type="ECO:0008006" key="3">
    <source>
        <dbReference type="Google" id="ProtNLM"/>
    </source>
</evidence>
<dbReference type="GO" id="GO:0003676">
    <property type="term" value="F:nucleic acid binding"/>
    <property type="evidence" value="ECO:0007669"/>
    <property type="project" value="InterPro"/>
</dbReference>
<gene>
    <name evidence="1" type="ORF">F2Q68_00038834</name>
</gene>
<name>A0A8S9MHD5_BRACR</name>
<evidence type="ECO:0000313" key="1">
    <source>
        <dbReference type="EMBL" id="KAF2619410.1"/>
    </source>
</evidence>
<proteinExistence type="predicted"/>
<reference evidence="1" key="1">
    <citation type="submission" date="2019-12" db="EMBL/GenBank/DDBJ databases">
        <title>Genome sequencing and annotation of Brassica cretica.</title>
        <authorList>
            <person name="Studholme D.J."/>
            <person name="Sarris P.F."/>
        </authorList>
    </citation>
    <scope>NUCLEOTIDE SEQUENCE</scope>
    <source>
        <strain evidence="1">PFS-001/15</strain>
        <tissue evidence="1">Leaf</tissue>
    </source>
</reference>
<organism evidence="1 2">
    <name type="scientific">Brassica cretica</name>
    <name type="common">Mustard</name>
    <dbReference type="NCBI Taxonomy" id="69181"/>
    <lineage>
        <taxon>Eukaryota</taxon>
        <taxon>Viridiplantae</taxon>
        <taxon>Streptophyta</taxon>
        <taxon>Embryophyta</taxon>
        <taxon>Tracheophyta</taxon>
        <taxon>Spermatophyta</taxon>
        <taxon>Magnoliopsida</taxon>
        <taxon>eudicotyledons</taxon>
        <taxon>Gunneridae</taxon>
        <taxon>Pentapetalae</taxon>
        <taxon>rosids</taxon>
        <taxon>malvids</taxon>
        <taxon>Brassicales</taxon>
        <taxon>Brassicaceae</taxon>
        <taxon>Brassiceae</taxon>
        <taxon>Brassica</taxon>
    </lineage>
</organism>
<evidence type="ECO:0000313" key="2">
    <source>
        <dbReference type="Proteomes" id="UP000712281"/>
    </source>
</evidence>
<dbReference type="EMBL" id="QGKW02000007">
    <property type="protein sequence ID" value="KAF2619410.1"/>
    <property type="molecule type" value="Genomic_DNA"/>
</dbReference>
<sequence>MLKALKHAREWQLANEDKPKPPPPLLHLKTALSSGQVGMGWTCSDPKGDTLFQGSSSVIALKGILHDIDVLSRFFVSFSFKFVPRNCNATADRLAKDALYALSSRSGIVTETV</sequence>
<comment type="caution">
    <text evidence="1">The sequence shown here is derived from an EMBL/GenBank/DDBJ whole genome shotgun (WGS) entry which is preliminary data.</text>
</comment>
<protein>
    <recommendedName>
        <fullName evidence="3">RNase H type-1 domain-containing protein</fullName>
    </recommendedName>
</protein>
<dbReference type="AlphaFoldDB" id="A0A8S9MHD5"/>